<name>A0A934JAI4_9BACL</name>
<dbReference type="GO" id="GO:0008233">
    <property type="term" value="F:peptidase activity"/>
    <property type="evidence" value="ECO:0007669"/>
    <property type="project" value="UniProtKB-KW"/>
</dbReference>
<proteinExistence type="predicted"/>
<reference evidence="3" key="1">
    <citation type="submission" date="2020-12" db="EMBL/GenBank/DDBJ databases">
        <authorList>
            <person name="Huq M.A."/>
        </authorList>
    </citation>
    <scope>NUCLEOTIDE SEQUENCE</scope>
    <source>
        <strain evidence="3">MAHUQ-46</strain>
    </source>
</reference>
<gene>
    <name evidence="3" type="ORF">JFN88_18870</name>
</gene>
<dbReference type="AlphaFoldDB" id="A0A934JAI4"/>
<dbReference type="InterPro" id="IPR012340">
    <property type="entry name" value="NA-bd_OB-fold"/>
</dbReference>
<dbReference type="Proteomes" id="UP000640274">
    <property type="component" value="Unassembled WGS sequence"/>
</dbReference>
<feature type="domain" description="Membrane protein NfeD2 N-terminal transmembrane" evidence="2">
    <location>
        <begin position="1"/>
        <end position="103"/>
    </location>
</feature>
<keyword evidence="1" id="KW-1133">Transmembrane helix</keyword>
<feature type="transmembrane region" description="Helical" evidence="1">
    <location>
        <begin position="47"/>
        <end position="67"/>
    </location>
</feature>
<dbReference type="Pfam" id="PF25842">
    <property type="entry name" value="NfeD_TM"/>
    <property type="match status" value="1"/>
</dbReference>
<protein>
    <submittedName>
        <fullName evidence="3">Protease</fullName>
    </submittedName>
</protein>
<feature type="transmembrane region" description="Helical" evidence="1">
    <location>
        <begin position="74"/>
        <end position="94"/>
    </location>
</feature>
<dbReference type="Gene3D" id="2.40.50.140">
    <property type="entry name" value="Nucleic acid-binding proteins"/>
    <property type="match status" value="1"/>
</dbReference>
<evidence type="ECO:0000259" key="2">
    <source>
        <dbReference type="Pfam" id="PF25842"/>
    </source>
</evidence>
<keyword evidence="1" id="KW-0812">Transmembrane</keyword>
<keyword evidence="4" id="KW-1185">Reference proteome</keyword>
<dbReference type="GO" id="GO:0006508">
    <property type="term" value="P:proteolysis"/>
    <property type="evidence" value="ECO:0007669"/>
    <property type="project" value="UniProtKB-KW"/>
</dbReference>
<dbReference type="RefSeq" id="WP_199020824.1">
    <property type="nucleotide sequence ID" value="NZ_JAELUP010000103.1"/>
</dbReference>
<dbReference type="EMBL" id="JAELUP010000103">
    <property type="protein sequence ID" value="MBJ6363268.1"/>
    <property type="molecule type" value="Genomic_DNA"/>
</dbReference>
<keyword evidence="3" id="KW-0645">Protease</keyword>
<organism evidence="3 4">
    <name type="scientific">Paenibacillus roseus</name>
    <dbReference type="NCBI Taxonomy" id="2798579"/>
    <lineage>
        <taxon>Bacteria</taxon>
        <taxon>Bacillati</taxon>
        <taxon>Bacillota</taxon>
        <taxon>Bacilli</taxon>
        <taxon>Bacillales</taxon>
        <taxon>Paenibacillaceae</taxon>
        <taxon>Paenibacillus</taxon>
    </lineage>
</organism>
<evidence type="ECO:0000313" key="4">
    <source>
        <dbReference type="Proteomes" id="UP000640274"/>
    </source>
</evidence>
<keyword evidence="3" id="KW-0378">Hydrolase</keyword>
<evidence type="ECO:0000256" key="1">
    <source>
        <dbReference type="SAM" id="Phobius"/>
    </source>
</evidence>
<evidence type="ECO:0000313" key="3">
    <source>
        <dbReference type="EMBL" id="MBJ6363268.1"/>
    </source>
</evidence>
<dbReference type="InterPro" id="IPR058653">
    <property type="entry name" value="NfeD2_TM"/>
</dbReference>
<keyword evidence="1" id="KW-0472">Membrane</keyword>
<comment type="caution">
    <text evidence="3">The sequence shown here is derived from an EMBL/GenBank/DDBJ whole genome shotgun (WGS) entry which is preliminary data.</text>
</comment>
<sequence>MEILFWSCLSGGILYAVITVIFGDVISEALDGALDFLSGDTLPWLQPMTLVSAMTIFGGAGLMLSRYTALGTTVVIIMAAMIAIILGIAIYFLYVRPMENSENSTGYSIQELGGKVGEVLVPIPSSGYGEVIVNVGAAGVAGQIAASFDGQEIPMGSKVVVVDVKEGTLLVSKIEL</sequence>
<accession>A0A934JAI4</accession>